<dbReference type="AlphaFoldDB" id="A0A229VUF0"/>
<sequence length="85" mass="9739">MAKTKKEHRESIEEPPSQKKRKKRKERHENIEDPPLHRKRKGKVVTVITVISLFFPAVTIDGENASPVNIEIDRINILSGNSINT</sequence>
<name>A0A229VUF0_9BIFI</name>
<reference evidence="2 4" key="1">
    <citation type="submission" date="2017-05" db="EMBL/GenBank/DDBJ databases">
        <title>Bifidobacterium vansinderenii sp. nov.</title>
        <authorList>
            <person name="Lugli G.A."/>
            <person name="Duranti S."/>
            <person name="Mangifesta M."/>
        </authorList>
    </citation>
    <scope>NUCLEOTIDE SEQUENCE [LARGE SCALE GENOMIC DNA]</scope>
    <source>
        <strain evidence="2 4">Tam10B</strain>
    </source>
</reference>
<accession>A0A229VUF0</accession>
<feature type="region of interest" description="Disordered" evidence="1">
    <location>
        <begin position="1"/>
        <end position="39"/>
    </location>
</feature>
<evidence type="ECO:0000313" key="3">
    <source>
        <dbReference type="EMBL" id="OXM99325.1"/>
    </source>
</evidence>
<organism evidence="2 4">
    <name type="scientific">Bifidobacterium vansinderenii</name>
    <dbReference type="NCBI Taxonomy" id="1984871"/>
    <lineage>
        <taxon>Bacteria</taxon>
        <taxon>Bacillati</taxon>
        <taxon>Actinomycetota</taxon>
        <taxon>Actinomycetes</taxon>
        <taxon>Bifidobacteriales</taxon>
        <taxon>Bifidobacteriaceae</taxon>
        <taxon>Bifidobacterium</taxon>
    </lineage>
</organism>
<evidence type="ECO:0000256" key="1">
    <source>
        <dbReference type="SAM" id="MobiDB-lite"/>
    </source>
</evidence>
<dbReference type="EMBL" id="NEWD01000055">
    <property type="protein sequence ID" value="OXM99243.1"/>
    <property type="molecule type" value="Genomic_DNA"/>
</dbReference>
<protein>
    <submittedName>
        <fullName evidence="2">Uncharacterized protein</fullName>
    </submittedName>
</protein>
<evidence type="ECO:0000313" key="2">
    <source>
        <dbReference type="EMBL" id="OXM99243.1"/>
    </source>
</evidence>
<gene>
    <name evidence="3" type="ORF">Tam10B_2437</name>
    <name evidence="2" type="ORF">Tam10B_2516</name>
</gene>
<evidence type="ECO:0000313" key="4">
    <source>
        <dbReference type="Proteomes" id="UP000215433"/>
    </source>
</evidence>
<dbReference type="EMBL" id="NEWD01000044">
    <property type="protein sequence ID" value="OXM99325.1"/>
    <property type="molecule type" value="Genomic_DNA"/>
</dbReference>
<proteinExistence type="predicted"/>
<comment type="caution">
    <text evidence="2">The sequence shown here is derived from an EMBL/GenBank/DDBJ whole genome shotgun (WGS) entry which is preliminary data.</text>
</comment>
<dbReference type="Proteomes" id="UP000215433">
    <property type="component" value="Unassembled WGS sequence"/>
</dbReference>
<keyword evidence="4" id="KW-1185">Reference proteome</keyword>
<feature type="compositionally biased region" description="Basic and acidic residues" evidence="1">
    <location>
        <begin position="27"/>
        <end position="36"/>
    </location>
</feature>